<evidence type="ECO:0000256" key="4">
    <source>
        <dbReference type="ARBA" id="ARBA00022461"/>
    </source>
</evidence>
<keyword evidence="11 12" id="KW-0407">Ion channel</keyword>
<dbReference type="Proteomes" id="UP001549920">
    <property type="component" value="Unassembled WGS sequence"/>
</dbReference>
<proteinExistence type="inferred from homology"/>
<evidence type="ECO:0000256" key="12">
    <source>
        <dbReference type="RuleBase" id="RU000679"/>
    </source>
</evidence>
<comment type="similarity">
    <text evidence="2 12">Belongs to the amiloride-sensitive sodium channel (TC 1.A.6) family.</text>
</comment>
<dbReference type="Pfam" id="PF00858">
    <property type="entry name" value="ASC"/>
    <property type="match status" value="1"/>
</dbReference>
<evidence type="ECO:0000256" key="6">
    <source>
        <dbReference type="ARBA" id="ARBA00022989"/>
    </source>
</evidence>
<dbReference type="PANTHER" id="PTHR11690">
    <property type="entry name" value="AMILORIDE-SENSITIVE SODIUM CHANNEL-RELATED"/>
    <property type="match status" value="1"/>
</dbReference>
<keyword evidence="9 13" id="KW-0472">Membrane</keyword>
<evidence type="ECO:0000313" key="15">
    <source>
        <dbReference type="Proteomes" id="UP001549920"/>
    </source>
</evidence>
<comment type="caution">
    <text evidence="14">The sequence shown here is derived from an EMBL/GenBank/DDBJ whole genome shotgun (WGS) entry which is preliminary data.</text>
</comment>
<organism evidence="14 15">
    <name type="scientific">Loxostege sticticalis</name>
    <name type="common">Beet webworm moth</name>
    <dbReference type="NCBI Taxonomy" id="481309"/>
    <lineage>
        <taxon>Eukaryota</taxon>
        <taxon>Metazoa</taxon>
        <taxon>Ecdysozoa</taxon>
        <taxon>Arthropoda</taxon>
        <taxon>Hexapoda</taxon>
        <taxon>Insecta</taxon>
        <taxon>Pterygota</taxon>
        <taxon>Neoptera</taxon>
        <taxon>Endopterygota</taxon>
        <taxon>Lepidoptera</taxon>
        <taxon>Glossata</taxon>
        <taxon>Ditrysia</taxon>
        <taxon>Pyraloidea</taxon>
        <taxon>Crambidae</taxon>
        <taxon>Pyraustinae</taxon>
        <taxon>Loxostege</taxon>
    </lineage>
</organism>
<keyword evidence="10 12" id="KW-0739">Sodium transport</keyword>
<evidence type="ECO:0000256" key="11">
    <source>
        <dbReference type="ARBA" id="ARBA00023303"/>
    </source>
</evidence>
<dbReference type="InterPro" id="IPR001873">
    <property type="entry name" value="ENaC"/>
</dbReference>
<comment type="subcellular location">
    <subcellularLocation>
        <location evidence="1">Membrane</location>
        <topology evidence="1">Multi-pass membrane protein</topology>
    </subcellularLocation>
</comment>
<dbReference type="Gene3D" id="1.10.287.770">
    <property type="entry name" value="YojJ-like"/>
    <property type="match status" value="1"/>
</dbReference>
<evidence type="ECO:0000256" key="5">
    <source>
        <dbReference type="ARBA" id="ARBA00022692"/>
    </source>
</evidence>
<evidence type="ECO:0000256" key="10">
    <source>
        <dbReference type="ARBA" id="ARBA00023201"/>
    </source>
</evidence>
<keyword evidence="4 12" id="KW-0894">Sodium channel</keyword>
<evidence type="ECO:0000256" key="3">
    <source>
        <dbReference type="ARBA" id="ARBA00022448"/>
    </source>
</evidence>
<feature type="transmembrane region" description="Helical" evidence="13">
    <location>
        <begin position="35"/>
        <end position="55"/>
    </location>
</feature>
<keyword evidence="3 12" id="KW-0813">Transport</keyword>
<sequence length="485" mass="55422">MKGNFKTLFKRFCLEGSISVMKYFYLYPDRLSRCFWSVIMVSMFVLALFLTYQLYMRFDDMPTRITIENQYEPVRALPYPAITVCSPNQITISAVSHFNKTLVDGNATSDLDHIVSQMLGFYEPVLFFNKSQANLLQSLIDLNRYTISEVLSLLPQPCEDFLQVCILGRVRYPNCKGLFSPVLTTHGLCCAFNSKYHYSKYNKRNEVKPHFVSRMVSASSSTNAFTMVVDYRPADAVNATVLNAGGIRVMFNDHTEFPADDVSNLVLANSETFHIIHATHTYCSEDVKLLPVTSRKCYLPHERSLRFFHDYHNSDCDHLCLVEMVKQECSCDLFFVPFHRGTNVCNVSCIECITAAKLNQHKLQPSLADCTCLRDCESRRYAVEVSTGNLRALPYMFKDIYSGITFNRSTAIMHFFFSKSVYVKQKQETVISVITLVSNLGGVFGLCVGCSAMSVVEIIFYLHTAFKNYIRIQIRRRNGRVVSLK</sequence>
<keyword evidence="8 12" id="KW-0406">Ion transport</keyword>
<evidence type="ECO:0000256" key="1">
    <source>
        <dbReference type="ARBA" id="ARBA00004141"/>
    </source>
</evidence>
<evidence type="ECO:0000256" key="13">
    <source>
        <dbReference type="SAM" id="Phobius"/>
    </source>
</evidence>
<dbReference type="EMBL" id="JBEUOH010000020">
    <property type="protein sequence ID" value="KAL0869273.1"/>
    <property type="molecule type" value="Genomic_DNA"/>
</dbReference>
<dbReference type="PRINTS" id="PR01078">
    <property type="entry name" value="AMINACHANNEL"/>
</dbReference>
<gene>
    <name evidence="14" type="ORF">ABMA27_007538</name>
</gene>
<dbReference type="Gene3D" id="1.10.287.820">
    <property type="entry name" value="Acid-sensing ion channel domain"/>
    <property type="match status" value="1"/>
</dbReference>
<keyword evidence="5 12" id="KW-0812">Transmembrane</keyword>
<evidence type="ECO:0000256" key="8">
    <source>
        <dbReference type="ARBA" id="ARBA00023065"/>
    </source>
</evidence>
<evidence type="ECO:0008006" key="16">
    <source>
        <dbReference type="Google" id="ProtNLM"/>
    </source>
</evidence>
<accession>A0ABR3HFT7</accession>
<dbReference type="PANTHER" id="PTHR11690:SF288">
    <property type="entry name" value="AMILORIDE-SENSITIVE NA+ CHANNEL-RELATED"/>
    <property type="match status" value="1"/>
</dbReference>
<evidence type="ECO:0000256" key="9">
    <source>
        <dbReference type="ARBA" id="ARBA00023136"/>
    </source>
</evidence>
<reference evidence="14 15" key="1">
    <citation type="submission" date="2024-06" db="EMBL/GenBank/DDBJ databases">
        <title>A chromosome-level genome assembly of beet webworm, Loxostege sticticalis.</title>
        <authorList>
            <person name="Zhang Y."/>
        </authorList>
    </citation>
    <scope>NUCLEOTIDE SEQUENCE [LARGE SCALE GENOMIC DNA]</scope>
    <source>
        <strain evidence="14">AQ026</strain>
        <tissue evidence="14">Whole body</tissue>
    </source>
</reference>
<feature type="transmembrane region" description="Helical" evidence="13">
    <location>
        <begin position="429"/>
        <end position="462"/>
    </location>
</feature>
<protein>
    <recommendedName>
        <fullName evidence="16">Sodium channel protein Nach</fullName>
    </recommendedName>
</protein>
<name>A0ABR3HFT7_LOXSC</name>
<keyword evidence="6 13" id="KW-1133">Transmembrane helix</keyword>
<keyword evidence="7" id="KW-0915">Sodium</keyword>
<evidence type="ECO:0000256" key="7">
    <source>
        <dbReference type="ARBA" id="ARBA00023053"/>
    </source>
</evidence>
<evidence type="ECO:0000256" key="2">
    <source>
        <dbReference type="ARBA" id="ARBA00007193"/>
    </source>
</evidence>
<evidence type="ECO:0000313" key="14">
    <source>
        <dbReference type="EMBL" id="KAL0869273.1"/>
    </source>
</evidence>
<keyword evidence="15" id="KW-1185">Reference proteome</keyword>